<comment type="similarity">
    <text evidence="1">In the C-terminal section; belongs to the class-I pyridoxal-phosphate-dependent aminotransferase family.</text>
</comment>
<evidence type="ECO:0000259" key="6">
    <source>
        <dbReference type="PROSITE" id="PS50949"/>
    </source>
</evidence>
<dbReference type="CDD" id="cd00609">
    <property type="entry name" value="AAT_like"/>
    <property type="match status" value="1"/>
</dbReference>
<gene>
    <name evidence="7" type="ordered locus">YE2670</name>
</gene>
<feature type="domain" description="HTH gntR-type" evidence="6">
    <location>
        <begin position="18"/>
        <end position="86"/>
    </location>
</feature>
<dbReference type="GO" id="GO:0003700">
    <property type="term" value="F:DNA-binding transcription factor activity"/>
    <property type="evidence" value="ECO:0007669"/>
    <property type="project" value="InterPro"/>
</dbReference>
<dbReference type="KEGG" id="yen:YE2670"/>
<evidence type="ECO:0000313" key="8">
    <source>
        <dbReference type="Proteomes" id="UP000000642"/>
    </source>
</evidence>
<evidence type="ECO:0000256" key="1">
    <source>
        <dbReference type="ARBA" id="ARBA00005384"/>
    </source>
</evidence>
<dbReference type="HOGENOM" id="CLU_017584_0_1_6"/>
<dbReference type="InterPro" id="IPR036390">
    <property type="entry name" value="WH_DNA-bd_sf"/>
</dbReference>
<dbReference type="SUPFAM" id="SSF53383">
    <property type="entry name" value="PLP-dependent transferases"/>
    <property type="match status" value="1"/>
</dbReference>
<dbReference type="PANTHER" id="PTHR46577:SF1">
    <property type="entry name" value="HTH-TYPE TRANSCRIPTIONAL REGULATORY PROTEIN GABR"/>
    <property type="match status" value="1"/>
</dbReference>
<dbReference type="GO" id="GO:0030170">
    <property type="term" value="F:pyridoxal phosphate binding"/>
    <property type="evidence" value="ECO:0007669"/>
    <property type="project" value="InterPro"/>
</dbReference>
<evidence type="ECO:0000256" key="3">
    <source>
        <dbReference type="ARBA" id="ARBA00023015"/>
    </source>
</evidence>
<dbReference type="Pfam" id="PF00155">
    <property type="entry name" value="Aminotran_1_2"/>
    <property type="match status" value="1"/>
</dbReference>
<dbReference type="Gene3D" id="3.40.640.10">
    <property type="entry name" value="Type I PLP-dependent aspartate aminotransferase-like (Major domain)"/>
    <property type="match status" value="1"/>
</dbReference>
<dbReference type="EMBL" id="AM286415">
    <property type="protein sequence ID" value="CAL12703.1"/>
    <property type="molecule type" value="Genomic_DNA"/>
</dbReference>
<sequence length="493" mass="56039">MIIKKNVASFPSILLKKGKIREQFYLVIKELILNGQLKAGRKLPSSRTLSEMMSISRNSILSGFEHLIDEGYLVTKKGSGTYVTSVIPDEVIQVKSISLHEKINNKNSTKNINPHMQAMKKIWDMTSPYAGNNMKFNIGVGCIDLFPHELWGRLLGRIWRQFRHQDWRLNEPLGFKPLRLAISEYVRTTRGLNCIDEQILIVNGTQQAINLAAQVLLQQGDEVWLDEPGYDGALGAFTSRGAKVCPVISDKNGMDISYAIKHWPHAKMIFTSPSHQFPLGGTLSLSRRIALLDWASENKMWIFEDDYNSEFRYTAQPIQALQGLDKQQRVIYAGSFSKMMFPGFHLGFLVIPENLVESFKIAKYYADTRTPYLEQTILAAFISEGHYARHVRRVRKACHERQQVMIEAIQLYLPEIIHAEPSDSGIHIVCWLSEEIQESYMIEQCRKANLGAQPLSRYSQTEPTSQAILLGFSAHSPSEIVEGIKKLAQILNQ</sequence>
<evidence type="ECO:0000256" key="4">
    <source>
        <dbReference type="ARBA" id="ARBA00023125"/>
    </source>
</evidence>
<keyword evidence="4" id="KW-0238">DNA-binding</keyword>
<keyword evidence="2" id="KW-0663">Pyridoxal phosphate</keyword>
<dbReference type="InterPro" id="IPR000524">
    <property type="entry name" value="Tscrpt_reg_HTH_GntR"/>
</dbReference>
<dbReference type="Gene3D" id="1.10.10.10">
    <property type="entry name" value="Winged helix-like DNA-binding domain superfamily/Winged helix DNA-binding domain"/>
    <property type="match status" value="1"/>
</dbReference>
<dbReference type="eggNOG" id="COG1167">
    <property type="taxonomic scope" value="Bacteria"/>
</dbReference>
<dbReference type="GO" id="GO:0003677">
    <property type="term" value="F:DNA binding"/>
    <property type="evidence" value="ECO:0007669"/>
    <property type="project" value="UniProtKB-KW"/>
</dbReference>
<protein>
    <submittedName>
        <fullName evidence="7">GntR-family regulatory protein</fullName>
    </submittedName>
</protein>
<dbReference type="SUPFAM" id="SSF46785">
    <property type="entry name" value="Winged helix' DNA-binding domain"/>
    <property type="match status" value="1"/>
</dbReference>
<dbReference type="Pfam" id="PF00392">
    <property type="entry name" value="GntR"/>
    <property type="match status" value="1"/>
</dbReference>
<dbReference type="PANTHER" id="PTHR46577">
    <property type="entry name" value="HTH-TYPE TRANSCRIPTIONAL REGULATORY PROTEIN GABR"/>
    <property type="match status" value="1"/>
</dbReference>
<dbReference type="AlphaFoldDB" id="A1JTK6"/>
<name>A1JTK6_YERE8</name>
<organism evidence="7 8">
    <name type="scientific">Yersinia enterocolitica serotype O:8 / biotype 1B (strain NCTC 13174 / 8081)</name>
    <dbReference type="NCBI Taxonomy" id="393305"/>
    <lineage>
        <taxon>Bacteria</taxon>
        <taxon>Pseudomonadati</taxon>
        <taxon>Pseudomonadota</taxon>
        <taxon>Gammaproteobacteria</taxon>
        <taxon>Enterobacterales</taxon>
        <taxon>Yersiniaceae</taxon>
        <taxon>Yersinia</taxon>
    </lineage>
</organism>
<evidence type="ECO:0000256" key="5">
    <source>
        <dbReference type="ARBA" id="ARBA00023163"/>
    </source>
</evidence>
<dbReference type="InterPro" id="IPR015421">
    <property type="entry name" value="PyrdxlP-dep_Trfase_major"/>
</dbReference>
<keyword evidence="3" id="KW-0805">Transcription regulation</keyword>
<evidence type="ECO:0000256" key="2">
    <source>
        <dbReference type="ARBA" id="ARBA00022898"/>
    </source>
</evidence>
<dbReference type="OrthoDB" id="9808770at2"/>
<evidence type="ECO:0000313" key="7">
    <source>
        <dbReference type="EMBL" id="CAL12703.1"/>
    </source>
</evidence>
<reference evidence="7 8" key="1">
    <citation type="journal article" date="2006" name="PLoS Genet.">
        <title>The complete genome sequence and comparative genome analysis of the high pathogenicity Yersinia enterocolitica strain 8081.</title>
        <authorList>
            <person name="Thomson N.R."/>
            <person name="Howard S."/>
            <person name="Wren B.W."/>
            <person name="Holden M.T.G."/>
            <person name="Crossman L."/>
            <person name="Challis G.L."/>
            <person name="Churcher C."/>
            <person name="Mungall K."/>
            <person name="Brooks K."/>
            <person name="Chillingworth T."/>
            <person name="Feltwell T."/>
            <person name="Abdellah Z."/>
            <person name="Hauser H."/>
            <person name="Jagels K."/>
            <person name="Maddison M."/>
            <person name="Moule S."/>
            <person name="Sanders M."/>
            <person name="Whitehead S."/>
            <person name="Quail M.A."/>
            <person name="Dougan G."/>
            <person name="Parkhill J."/>
            <person name="Prentice M.B."/>
        </authorList>
    </citation>
    <scope>NUCLEOTIDE SEQUENCE [LARGE SCALE GENOMIC DNA]</scope>
    <source>
        <strain evidence="8">NCTC 13174 / 8081</strain>
    </source>
</reference>
<dbReference type="PATRIC" id="fig|393305.7.peg.2834"/>
<accession>A1JTK6</accession>
<dbReference type="CDD" id="cd07377">
    <property type="entry name" value="WHTH_GntR"/>
    <property type="match status" value="1"/>
</dbReference>
<keyword evidence="5" id="KW-0804">Transcription</keyword>
<dbReference type="InterPro" id="IPR015424">
    <property type="entry name" value="PyrdxlP-dep_Trfase"/>
</dbReference>
<dbReference type="InterPro" id="IPR051446">
    <property type="entry name" value="HTH_trans_reg/aminotransferase"/>
</dbReference>
<dbReference type="SMART" id="SM00345">
    <property type="entry name" value="HTH_GNTR"/>
    <property type="match status" value="1"/>
</dbReference>
<proteinExistence type="inferred from homology"/>
<dbReference type="Proteomes" id="UP000000642">
    <property type="component" value="Chromosome"/>
</dbReference>
<dbReference type="PROSITE" id="PS50949">
    <property type="entry name" value="HTH_GNTR"/>
    <property type="match status" value="1"/>
</dbReference>
<dbReference type="InterPro" id="IPR036388">
    <property type="entry name" value="WH-like_DNA-bd_sf"/>
</dbReference>
<dbReference type="InterPro" id="IPR004839">
    <property type="entry name" value="Aminotransferase_I/II_large"/>
</dbReference>